<dbReference type="Proteomes" id="UP000662914">
    <property type="component" value="Chromosome"/>
</dbReference>
<keyword evidence="4" id="KW-1003">Cell membrane</keyword>
<keyword evidence="3" id="KW-0813">Transport</keyword>
<evidence type="ECO:0000256" key="10">
    <source>
        <dbReference type="SAM" id="MobiDB-lite"/>
    </source>
</evidence>
<comment type="similarity">
    <text evidence="2">Belongs to the TonB family.</text>
</comment>
<evidence type="ECO:0000259" key="12">
    <source>
        <dbReference type="PROSITE" id="PS52015"/>
    </source>
</evidence>
<dbReference type="InterPro" id="IPR006260">
    <property type="entry name" value="TonB/TolA_C"/>
</dbReference>
<evidence type="ECO:0000256" key="4">
    <source>
        <dbReference type="ARBA" id="ARBA00022475"/>
    </source>
</evidence>
<feature type="transmembrane region" description="Helical" evidence="11">
    <location>
        <begin position="12"/>
        <end position="30"/>
    </location>
</feature>
<dbReference type="InterPro" id="IPR037682">
    <property type="entry name" value="TonB_C"/>
</dbReference>
<feature type="compositionally biased region" description="Pro residues" evidence="10">
    <location>
        <begin position="82"/>
        <end position="98"/>
    </location>
</feature>
<evidence type="ECO:0000256" key="8">
    <source>
        <dbReference type="ARBA" id="ARBA00022989"/>
    </source>
</evidence>
<organism evidence="13 14">
    <name type="scientific">Candidatus Desulfobacillus denitrificans</name>
    <dbReference type="NCBI Taxonomy" id="2608985"/>
    <lineage>
        <taxon>Bacteria</taxon>
        <taxon>Pseudomonadati</taxon>
        <taxon>Pseudomonadota</taxon>
        <taxon>Betaproteobacteria</taxon>
        <taxon>Candidatus Desulfobacillus</taxon>
    </lineage>
</organism>
<evidence type="ECO:0000256" key="3">
    <source>
        <dbReference type="ARBA" id="ARBA00022448"/>
    </source>
</evidence>
<dbReference type="InterPro" id="IPR051045">
    <property type="entry name" value="TonB-dependent_transducer"/>
</dbReference>
<evidence type="ECO:0000256" key="11">
    <source>
        <dbReference type="SAM" id="Phobius"/>
    </source>
</evidence>
<reference evidence="13" key="1">
    <citation type="journal article" name="DNA Res.">
        <title>The physiological potential of anammox bacteria as revealed by their core genome structure.</title>
        <authorList>
            <person name="Okubo T."/>
            <person name="Toyoda A."/>
            <person name="Fukuhara K."/>
            <person name="Uchiyama I."/>
            <person name="Harigaya Y."/>
            <person name="Kuroiwa M."/>
            <person name="Suzuki T."/>
            <person name="Murakami Y."/>
            <person name="Suwa Y."/>
            <person name="Takami H."/>
        </authorList>
    </citation>
    <scope>NUCLEOTIDE SEQUENCE</scope>
    <source>
        <strain evidence="13">317325-3</strain>
    </source>
</reference>
<evidence type="ECO:0000256" key="5">
    <source>
        <dbReference type="ARBA" id="ARBA00022519"/>
    </source>
</evidence>
<keyword evidence="9 11" id="KW-0472">Membrane</keyword>
<dbReference type="Pfam" id="PF03544">
    <property type="entry name" value="TonB_C"/>
    <property type="match status" value="1"/>
</dbReference>
<keyword evidence="5" id="KW-0997">Cell inner membrane</keyword>
<evidence type="ECO:0000256" key="2">
    <source>
        <dbReference type="ARBA" id="ARBA00006555"/>
    </source>
</evidence>
<dbReference type="PROSITE" id="PS52015">
    <property type="entry name" value="TONB_CTD"/>
    <property type="match status" value="1"/>
</dbReference>
<feature type="region of interest" description="Disordered" evidence="10">
    <location>
        <begin position="50"/>
        <end position="106"/>
    </location>
</feature>
<dbReference type="GO" id="GO:0055085">
    <property type="term" value="P:transmembrane transport"/>
    <property type="evidence" value="ECO:0007669"/>
    <property type="project" value="InterPro"/>
</dbReference>
<dbReference type="EMBL" id="AP021857">
    <property type="protein sequence ID" value="BBO22024.1"/>
    <property type="molecule type" value="Genomic_DNA"/>
</dbReference>
<keyword evidence="8 11" id="KW-1133">Transmembrane helix</keyword>
<dbReference type="Gene3D" id="3.30.1150.10">
    <property type="match status" value="1"/>
</dbReference>
<evidence type="ECO:0000256" key="6">
    <source>
        <dbReference type="ARBA" id="ARBA00022692"/>
    </source>
</evidence>
<keyword evidence="6 11" id="KW-0812">Transmembrane</keyword>
<dbReference type="PANTHER" id="PTHR33446">
    <property type="entry name" value="PROTEIN TONB-RELATED"/>
    <property type="match status" value="1"/>
</dbReference>
<protein>
    <submittedName>
        <fullName evidence="13">Energy transducer TonB</fullName>
    </submittedName>
</protein>
<dbReference type="PANTHER" id="PTHR33446:SF2">
    <property type="entry name" value="PROTEIN TONB"/>
    <property type="match status" value="1"/>
</dbReference>
<dbReference type="AlphaFoldDB" id="A0A809SC60"/>
<evidence type="ECO:0000313" key="13">
    <source>
        <dbReference type="EMBL" id="BBO22024.1"/>
    </source>
</evidence>
<keyword evidence="7" id="KW-0653">Protein transport</keyword>
<dbReference type="NCBIfam" id="TIGR01352">
    <property type="entry name" value="tonB_Cterm"/>
    <property type="match status" value="1"/>
</dbReference>
<dbReference type="GO" id="GO:0031992">
    <property type="term" value="F:energy transducer activity"/>
    <property type="evidence" value="ECO:0007669"/>
    <property type="project" value="TreeGrafter"/>
</dbReference>
<gene>
    <name evidence="13" type="ORF">DSYM_27230</name>
</gene>
<evidence type="ECO:0000256" key="1">
    <source>
        <dbReference type="ARBA" id="ARBA00004383"/>
    </source>
</evidence>
<dbReference type="GO" id="GO:0098797">
    <property type="term" value="C:plasma membrane protein complex"/>
    <property type="evidence" value="ECO:0007669"/>
    <property type="project" value="TreeGrafter"/>
</dbReference>
<proteinExistence type="inferred from homology"/>
<accession>A0A809SC60</accession>
<evidence type="ECO:0000256" key="7">
    <source>
        <dbReference type="ARBA" id="ARBA00022927"/>
    </source>
</evidence>
<evidence type="ECO:0000256" key="9">
    <source>
        <dbReference type="ARBA" id="ARBA00023136"/>
    </source>
</evidence>
<feature type="domain" description="TonB C-terminal" evidence="12">
    <location>
        <begin position="115"/>
        <end position="205"/>
    </location>
</feature>
<name>A0A809SC60_9PROT</name>
<dbReference type="SUPFAM" id="SSF74653">
    <property type="entry name" value="TolA/TonB C-terminal domain"/>
    <property type="match status" value="1"/>
</dbReference>
<dbReference type="GO" id="GO:0015031">
    <property type="term" value="P:protein transport"/>
    <property type="evidence" value="ECO:0007669"/>
    <property type="project" value="UniProtKB-KW"/>
</dbReference>
<evidence type="ECO:0000313" key="14">
    <source>
        <dbReference type="Proteomes" id="UP000662914"/>
    </source>
</evidence>
<sequence length="205" mass="21713">MTPFRTIRLDRLAGIAAVLALHAVALHGLWSHRIQVMPDEVVTLFVDTITPPKEESPQPAPQPPRPKKPRPAETPRQLAAPAPAPSPVESVAPPPSPAPAVEAPPARPAGPVTLGIELALSCPERSAPAYPSLSRRLGEEGKVVLRVELDEQGGVAAARVAASSGYARLDEAALAAVKAWRCTPARRDGQPVRAVAMQPFMFVLQ</sequence>
<comment type="subcellular location">
    <subcellularLocation>
        <location evidence="1">Cell inner membrane</location>
        <topology evidence="1">Single-pass membrane protein</topology>
        <orientation evidence="1">Periplasmic side</orientation>
    </subcellularLocation>
</comment>
<dbReference type="KEGG" id="ddz:DSYM_27230"/>